<evidence type="ECO:0000313" key="3">
    <source>
        <dbReference type="EMBL" id="SEO25861.1"/>
    </source>
</evidence>
<gene>
    <name evidence="3" type="ORF">SAMN05216388_101060</name>
</gene>
<dbReference type="Proteomes" id="UP000198775">
    <property type="component" value="Unassembled WGS sequence"/>
</dbReference>
<organism evidence="3 4">
    <name type="scientific">Halorientalis persicus</name>
    <dbReference type="NCBI Taxonomy" id="1367881"/>
    <lineage>
        <taxon>Archaea</taxon>
        <taxon>Methanobacteriati</taxon>
        <taxon>Methanobacteriota</taxon>
        <taxon>Stenosarchaea group</taxon>
        <taxon>Halobacteria</taxon>
        <taxon>Halobacteriales</taxon>
        <taxon>Haloarculaceae</taxon>
        <taxon>Halorientalis</taxon>
    </lineage>
</organism>
<keyword evidence="4" id="KW-1185">Reference proteome</keyword>
<dbReference type="EMBL" id="FOCX01000010">
    <property type="protein sequence ID" value="SEO25861.1"/>
    <property type="molecule type" value="Genomic_DNA"/>
</dbReference>
<dbReference type="InterPro" id="IPR014729">
    <property type="entry name" value="Rossmann-like_a/b/a_fold"/>
</dbReference>
<sequence>MYDTILVPIDGSDGANRAIEHGLELAERFDATLYSIFVVDTRLYGEPGLSSTELVIDEIEDTGHGYLKTLTERAENEGVEAETRNCHGVPHRQIIDYADEIDADAIVMGFQGKTHSEGNIGSVVERVLRDASRPVFAV</sequence>
<dbReference type="InterPro" id="IPR006015">
    <property type="entry name" value="Universal_stress_UspA"/>
</dbReference>
<name>A0A1H8N834_9EURY</name>
<proteinExistence type="inferred from homology"/>
<dbReference type="CDD" id="cd00293">
    <property type="entry name" value="USP-like"/>
    <property type="match status" value="1"/>
</dbReference>
<dbReference type="Pfam" id="PF00582">
    <property type="entry name" value="Usp"/>
    <property type="match status" value="1"/>
</dbReference>
<evidence type="ECO:0000256" key="1">
    <source>
        <dbReference type="ARBA" id="ARBA00008791"/>
    </source>
</evidence>
<dbReference type="Gene3D" id="3.40.50.620">
    <property type="entry name" value="HUPs"/>
    <property type="match status" value="1"/>
</dbReference>
<dbReference type="OrthoDB" id="105697at2157"/>
<protein>
    <submittedName>
        <fullName evidence="3">Nucleotide-binding universal stress protein, UspA family</fullName>
    </submittedName>
</protein>
<reference evidence="4" key="1">
    <citation type="submission" date="2016-10" db="EMBL/GenBank/DDBJ databases">
        <authorList>
            <person name="Varghese N."/>
            <person name="Submissions S."/>
        </authorList>
    </citation>
    <scope>NUCLEOTIDE SEQUENCE [LARGE SCALE GENOMIC DNA]</scope>
    <source>
        <strain evidence="4">IBRC-M 10043</strain>
    </source>
</reference>
<dbReference type="AlphaFoldDB" id="A0A1H8N834"/>
<dbReference type="RefSeq" id="WP_092660332.1">
    <property type="nucleotide sequence ID" value="NZ_FOCX01000010.1"/>
</dbReference>
<comment type="similarity">
    <text evidence="1">Belongs to the universal stress protein A family.</text>
</comment>
<evidence type="ECO:0000313" key="4">
    <source>
        <dbReference type="Proteomes" id="UP000198775"/>
    </source>
</evidence>
<dbReference type="InterPro" id="IPR006016">
    <property type="entry name" value="UspA"/>
</dbReference>
<evidence type="ECO:0000259" key="2">
    <source>
        <dbReference type="Pfam" id="PF00582"/>
    </source>
</evidence>
<dbReference type="PRINTS" id="PR01438">
    <property type="entry name" value="UNVRSLSTRESS"/>
</dbReference>
<dbReference type="PANTHER" id="PTHR46268">
    <property type="entry name" value="STRESS RESPONSE PROTEIN NHAX"/>
    <property type="match status" value="1"/>
</dbReference>
<accession>A0A1H8N834</accession>
<dbReference type="SUPFAM" id="SSF52402">
    <property type="entry name" value="Adenine nucleotide alpha hydrolases-like"/>
    <property type="match status" value="1"/>
</dbReference>
<feature type="domain" description="UspA" evidence="2">
    <location>
        <begin position="1"/>
        <end position="138"/>
    </location>
</feature>
<dbReference type="PANTHER" id="PTHR46268:SF6">
    <property type="entry name" value="UNIVERSAL STRESS PROTEIN UP12"/>
    <property type="match status" value="1"/>
</dbReference>